<dbReference type="PANTHER" id="PTHR43108">
    <property type="entry name" value="N-ACETYLGLUCOSAMINE-6-SULFATASE FAMILY MEMBER"/>
    <property type="match status" value="1"/>
</dbReference>
<dbReference type="Gene3D" id="3.40.720.10">
    <property type="entry name" value="Alkaline Phosphatase, subunit A"/>
    <property type="match status" value="1"/>
</dbReference>
<dbReference type="Pfam" id="PF00884">
    <property type="entry name" value="Sulfatase"/>
    <property type="match status" value="1"/>
</dbReference>
<feature type="chain" id="PRO_5044778237" evidence="3">
    <location>
        <begin position="21"/>
        <end position="659"/>
    </location>
</feature>
<evidence type="ECO:0000256" key="1">
    <source>
        <dbReference type="ARBA" id="ARBA00001913"/>
    </source>
</evidence>
<comment type="caution">
    <text evidence="5">The sequence shown here is derived from an EMBL/GenBank/DDBJ whole genome shotgun (WGS) entry which is preliminary data.</text>
</comment>
<dbReference type="PANTHER" id="PTHR43108:SF8">
    <property type="entry name" value="SD21168P"/>
    <property type="match status" value="1"/>
</dbReference>
<accession>A0ABD2AYT6</accession>
<feature type="non-terminal residue" evidence="5">
    <location>
        <position position="659"/>
    </location>
</feature>
<evidence type="ECO:0000313" key="5">
    <source>
        <dbReference type="EMBL" id="KAL2725777.1"/>
    </source>
</evidence>
<keyword evidence="6" id="KW-1185">Reference proteome</keyword>
<sequence length="659" mass="75634">MVLPTYIILLFYLRSFLCKGENIVLIIADDLDLVLDGMTPMNNTLNLIGGKGATFLNQFVASPICCPNRASILTGRYQHNHLTVNNSISGGCNSIEWQERQEPNTFAAYLKNEMNYITFYAGKYLNKYGSQSVGGVNHIPPGWDWWAALVGNSKYYNYTLSINGTKKEYGDEPEDYLTDVIVSQILRIANLVKEFFNQYNSNDNPFLMVLSPPAPHAPFTPAVRHIDKYKNIKAKRTPNFNTLTQTDKHWLVKRGPSPLPQKILPKLDEIYRRRWESLLAVDELVKSVHDLLEQKDLLKDTYIIFTSDNGYHIGQFSMPMDKRQPYETDIRIPLLISGPGIPHSTVTKPISSVDLFATILQIAGLEHPSDGISFLRKTLSNDRTVLIEYRGEKSNYKPNTGCPSDNDLNLALCNQELACKCEDARNNTYNCIRRISPLHNNIFCIFEDNEAFIEAYDLTQDNYQMNNIGYSMKREHRYKFRKRLKKMVSCQDNECIFTNLGNTNNDIYLKKKKTNEFDFFEKRRDKKWRLNVVIEINIEDQRYGKRFALPRPAYTNNSSQIKQEAINWVNISGLGRTTGWMDSHRENTRRDFTRRVALPDPMSRWKDYNALRILETAQPQAHCPPAINCLLSCPPIKDSLPSNALTPVTRSGAADCSIR</sequence>
<dbReference type="AlphaFoldDB" id="A0ABD2AYT6"/>
<dbReference type="InterPro" id="IPR000917">
    <property type="entry name" value="Sulfatase_N"/>
</dbReference>
<keyword evidence="3" id="KW-0732">Signal</keyword>
<name>A0ABD2AYT6_VESMC</name>
<evidence type="ECO:0000259" key="4">
    <source>
        <dbReference type="Pfam" id="PF00884"/>
    </source>
</evidence>
<comment type="similarity">
    <text evidence="2">Belongs to the sulfatase family.</text>
</comment>
<organism evidence="5 6">
    <name type="scientific">Vespula maculifrons</name>
    <name type="common">Eastern yellow jacket</name>
    <name type="synonym">Wasp</name>
    <dbReference type="NCBI Taxonomy" id="7453"/>
    <lineage>
        <taxon>Eukaryota</taxon>
        <taxon>Metazoa</taxon>
        <taxon>Ecdysozoa</taxon>
        <taxon>Arthropoda</taxon>
        <taxon>Hexapoda</taxon>
        <taxon>Insecta</taxon>
        <taxon>Pterygota</taxon>
        <taxon>Neoptera</taxon>
        <taxon>Endopterygota</taxon>
        <taxon>Hymenoptera</taxon>
        <taxon>Apocrita</taxon>
        <taxon>Aculeata</taxon>
        <taxon>Vespoidea</taxon>
        <taxon>Vespidae</taxon>
        <taxon>Vespinae</taxon>
        <taxon>Vespula</taxon>
    </lineage>
</organism>
<evidence type="ECO:0000313" key="6">
    <source>
        <dbReference type="Proteomes" id="UP001607303"/>
    </source>
</evidence>
<dbReference type="Proteomes" id="UP001607303">
    <property type="component" value="Unassembled WGS sequence"/>
</dbReference>
<evidence type="ECO:0000256" key="2">
    <source>
        <dbReference type="ARBA" id="ARBA00008779"/>
    </source>
</evidence>
<proteinExistence type="inferred from homology"/>
<dbReference type="CDD" id="cd16147">
    <property type="entry name" value="G6S"/>
    <property type="match status" value="1"/>
</dbReference>
<protein>
    <submittedName>
        <fullName evidence="5">N-acetylglucosamine-6-sulfatase-like</fullName>
    </submittedName>
</protein>
<dbReference type="SUPFAM" id="SSF53649">
    <property type="entry name" value="Alkaline phosphatase-like"/>
    <property type="match status" value="1"/>
</dbReference>
<reference evidence="5 6" key="1">
    <citation type="journal article" date="2024" name="Ann. Entomol. Soc. Am.">
        <title>Genomic analyses of the southern and eastern yellowjacket wasps (Hymenoptera: Vespidae) reveal evolutionary signatures of social life.</title>
        <authorList>
            <person name="Catto M.A."/>
            <person name="Caine P.B."/>
            <person name="Orr S.E."/>
            <person name="Hunt B.G."/>
            <person name="Goodisman M.A.D."/>
        </authorList>
    </citation>
    <scope>NUCLEOTIDE SEQUENCE [LARGE SCALE GENOMIC DNA]</scope>
    <source>
        <strain evidence="5">232</strain>
        <tissue evidence="5">Head and thorax</tissue>
    </source>
</reference>
<evidence type="ECO:0000256" key="3">
    <source>
        <dbReference type="SAM" id="SignalP"/>
    </source>
</evidence>
<feature type="signal peptide" evidence="3">
    <location>
        <begin position="1"/>
        <end position="20"/>
    </location>
</feature>
<comment type="cofactor">
    <cofactor evidence="1">
        <name>Ca(2+)</name>
        <dbReference type="ChEBI" id="CHEBI:29108"/>
    </cofactor>
</comment>
<dbReference type="EMBL" id="JAYRBN010000110">
    <property type="protein sequence ID" value="KAL2725777.1"/>
    <property type="molecule type" value="Genomic_DNA"/>
</dbReference>
<dbReference type="InterPro" id="IPR017850">
    <property type="entry name" value="Alkaline_phosphatase_core_sf"/>
</dbReference>
<feature type="domain" description="Sulfatase N-terminal" evidence="4">
    <location>
        <begin position="22"/>
        <end position="364"/>
    </location>
</feature>
<gene>
    <name evidence="5" type="ORF">V1477_018215</name>
</gene>